<dbReference type="PANTHER" id="PTHR42987:SF8">
    <property type="entry name" value="PROTEINASE"/>
    <property type="match status" value="1"/>
</dbReference>
<dbReference type="GO" id="GO:0008236">
    <property type="term" value="F:serine-type peptidase activity"/>
    <property type="evidence" value="ECO:0007669"/>
    <property type="project" value="UniProtKB-KW"/>
</dbReference>
<accession>A0AAF0HAA3</accession>
<dbReference type="PANTHER" id="PTHR42987">
    <property type="entry name" value="PEPTIDASE S49"/>
    <property type="match status" value="1"/>
</dbReference>
<evidence type="ECO:0000256" key="3">
    <source>
        <dbReference type="ARBA" id="ARBA00022801"/>
    </source>
</evidence>
<dbReference type="AlphaFoldDB" id="A0AAF0HAA3"/>
<dbReference type="CDD" id="cd07023">
    <property type="entry name" value="S49_Sppa_N_C"/>
    <property type="match status" value="1"/>
</dbReference>
<evidence type="ECO:0000256" key="1">
    <source>
        <dbReference type="ARBA" id="ARBA00008683"/>
    </source>
</evidence>
<evidence type="ECO:0000313" key="6">
    <source>
        <dbReference type="EMBL" id="WHA40683.1"/>
    </source>
</evidence>
<dbReference type="GO" id="GO:0006508">
    <property type="term" value="P:proteolysis"/>
    <property type="evidence" value="ECO:0007669"/>
    <property type="project" value="UniProtKB-KW"/>
</dbReference>
<evidence type="ECO:0000256" key="2">
    <source>
        <dbReference type="ARBA" id="ARBA00022670"/>
    </source>
</evidence>
<keyword evidence="4" id="KW-0720">Serine protease</keyword>
<keyword evidence="2" id="KW-0645">Protease</keyword>
<dbReference type="InterPro" id="IPR047272">
    <property type="entry name" value="S49_SppA_C"/>
</dbReference>
<reference evidence="6" key="1">
    <citation type="submission" date="2023-05" db="EMBL/GenBank/DDBJ databases">
        <title>Complete genome sequence of Agrobacterium larrymoorei CFBP5477.</title>
        <authorList>
            <person name="Yen H.-C."/>
            <person name="Chou L."/>
            <person name="Lin Y.-C."/>
            <person name="Lai E.-M."/>
            <person name="Kuo C.-H."/>
        </authorList>
    </citation>
    <scope>NUCLEOTIDE SEQUENCE</scope>
    <source>
        <strain evidence="6">CFBP5477</strain>
    </source>
</reference>
<keyword evidence="3" id="KW-0378">Hydrolase</keyword>
<dbReference type="RefSeq" id="WP_170980116.1">
    <property type="nucleotide sequence ID" value="NZ_CP124733.1"/>
</dbReference>
<dbReference type="EMBL" id="CP124733">
    <property type="protein sequence ID" value="WHA40683.1"/>
    <property type="molecule type" value="Genomic_DNA"/>
</dbReference>
<protein>
    <submittedName>
        <fullName evidence="6">S49 family peptidase</fullName>
    </submittedName>
</protein>
<evidence type="ECO:0000259" key="5">
    <source>
        <dbReference type="Pfam" id="PF01343"/>
    </source>
</evidence>
<name>A0AAF0HAA3_9HYPH</name>
<dbReference type="Gene3D" id="3.90.226.10">
    <property type="entry name" value="2-enoyl-CoA Hydratase, Chain A, domain 1"/>
    <property type="match status" value="1"/>
</dbReference>
<organism evidence="6 7">
    <name type="scientific">Agrobacterium larrymoorei</name>
    <dbReference type="NCBI Taxonomy" id="160699"/>
    <lineage>
        <taxon>Bacteria</taxon>
        <taxon>Pseudomonadati</taxon>
        <taxon>Pseudomonadota</taxon>
        <taxon>Alphaproteobacteria</taxon>
        <taxon>Hyphomicrobiales</taxon>
        <taxon>Rhizobiaceae</taxon>
        <taxon>Rhizobium/Agrobacterium group</taxon>
        <taxon>Agrobacterium</taxon>
    </lineage>
</organism>
<feature type="domain" description="Peptidase S49" evidence="5">
    <location>
        <begin position="87"/>
        <end position="230"/>
    </location>
</feature>
<dbReference type="Gene3D" id="6.20.330.10">
    <property type="match status" value="1"/>
</dbReference>
<gene>
    <name evidence="6" type="ORF">CFBP5477_012790</name>
</gene>
<evidence type="ECO:0000313" key="7">
    <source>
        <dbReference type="Proteomes" id="UP000298664"/>
    </source>
</evidence>
<dbReference type="InterPro" id="IPR029045">
    <property type="entry name" value="ClpP/crotonase-like_dom_sf"/>
</dbReference>
<sequence>MAGFLKRLVPKRFRKQELIVPVVRMQGAIMAGGSQFRPALNLASYAPLLDKAFGMKEAPVVAISLNSPGGSPVQSRMIYNRIRQLAEEKNKKVLIFVEDVAASGGYMIALAGDEIIADPTSIVGSIGVVSGGFGFPEMLRKIGVERRVYTAGENKAILDPFQPEKEGDIDYLKSLQLEIHNVFIDMVQLRRGTKLKDDPTLFSGLFWTGMRGVDLGLVDGLGDMKDVLRRRYGEKVKLQLISGSRSLFGKKVPGVDLSANAIAASAASGLAEVAEEKALWARYGL</sequence>
<dbReference type="Proteomes" id="UP000298664">
    <property type="component" value="Chromosome Circular"/>
</dbReference>
<proteinExistence type="inferred from homology"/>
<dbReference type="Pfam" id="PF01343">
    <property type="entry name" value="Peptidase_S49"/>
    <property type="match status" value="1"/>
</dbReference>
<dbReference type="InterPro" id="IPR002142">
    <property type="entry name" value="Peptidase_S49"/>
</dbReference>
<dbReference type="SUPFAM" id="SSF52096">
    <property type="entry name" value="ClpP/crotonase"/>
    <property type="match status" value="1"/>
</dbReference>
<evidence type="ECO:0000256" key="4">
    <source>
        <dbReference type="ARBA" id="ARBA00022825"/>
    </source>
</evidence>
<comment type="similarity">
    <text evidence="1">Belongs to the peptidase S49 family.</text>
</comment>